<dbReference type="EMBL" id="CP009516">
    <property type="protein sequence ID" value="AKB78125.1"/>
    <property type="molecule type" value="Genomic_DNA"/>
</dbReference>
<feature type="transmembrane region" description="Helical" evidence="1">
    <location>
        <begin position="9"/>
        <end position="28"/>
    </location>
</feature>
<dbReference type="PATRIC" id="fig|1434110.4.peg.2072"/>
<feature type="transmembrane region" description="Helical" evidence="1">
    <location>
        <begin position="86"/>
        <end position="109"/>
    </location>
</feature>
<feature type="transmembrane region" description="Helical" evidence="1">
    <location>
        <begin position="204"/>
        <end position="224"/>
    </location>
</feature>
<name>A0A0E3WVM6_9EURY</name>
<keyword evidence="1" id="KW-1133">Transmembrane helix</keyword>
<dbReference type="AlphaFoldDB" id="A0A0E3WVM6"/>
<feature type="transmembrane region" description="Helical" evidence="1">
    <location>
        <begin position="172"/>
        <end position="192"/>
    </location>
</feature>
<dbReference type="KEGG" id="mhor:MSHOH_1642"/>
<feature type="transmembrane region" description="Helical" evidence="1">
    <location>
        <begin position="129"/>
        <end position="160"/>
    </location>
</feature>
<reference evidence="2 3" key="1">
    <citation type="submission" date="2014-07" db="EMBL/GenBank/DDBJ databases">
        <title>Methanogenic archaea and the global carbon cycle.</title>
        <authorList>
            <person name="Henriksen J.R."/>
            <person name="Luke J."/>
            <person name="Reinhart S."/>
            <person name="Benedict M.N."/>
            <person name="Youngblut N.D."/>
            <person name="Metcalf M.E."/>
            <person name="Whitaker R.J."/>
            <person name="Metcalf W.W."/>
        </authorList>
    </citation>
    <scope>NUCLEOTIDE SEQUENCE [LARGE SCALE GENOMIC DNA]</scope>
    <source>
        <strain evidence="2 3">HB-1</strain>
    </source>
</reference>
<evidence type="ECO:0000256" key="1">
    <source>
        <dbReference type="SAM" id="Phobius"/>
    </source>
</evidence>
<proteinExistence type="predicted"/>
<gene>
    <name evidence="2" type="ORF">MSHOH_1642</name>
</gene>
<dbReference type="HOGENOM" id="CLU_1243027_0_0_2"/>
<keyword evidence="1" id="KW-0472">Membrane</keyword>
<keyword evidence="1" id="KW-0812">Transmembrane</keyword>
<keyword evidence="3" id="KW-1185">Reference proteome</keyword>
<organism evidence="2 3">
    <name type="scientific">Methanosarcina horonobensis HB-1 = JCM 15518</name>
    <dbReference type="NCBI Taxonomy" id="1434110"/>
    <lineage>
        <taxon>Archaea</taxon>
        <taxon>Methanobacteriati</taxon>
        <taxon>Methanobacteriota</taxon>
        <taxon>Stenosarchaea group</taxon>
        <taxon>Methanomicrobia</taxon>
        <taxon>Methanosarcinales</taxon>
        <taxon>Methanosarcinaceae</taxon>
        <taxon>Methanosarcina</taxon>
    </lineage>
</organism>
<accession>A0A0E3WVM6</accession>
<protein>
    <submittedName>
        <fullName evidence="2">Uncharacterized protein</fullName>
    </submittedName>
</protein>
<sequence length="232" mass="28276">MHPILLEPLFLIDSAYTLVIFVISFLIYSKLNNYYELTAYEGLKYFKNSFITLLFSFITIYVWKTIEILNNFDSFFNIHSMINDELLLHSSLTISIFLFWYYYYMSFYFNDINEKNKIFYFVLKNEKLIFLFVIILGIIFTPVIRASFLLFPCFAFYLVYRKMKQSQKSLNYFLIYNLLILFYTIELIQLIYTIHLVEEFFPIIKGKLVFINIIMYIFQIFIYLKIWNEVKN</sequence>
<evidence type="ECO:0000313" key="3">
    <source>
        <dbReference type="Proteomes" id="UP000033101"/>
    </source>
</evidence>
<dbReference type="Proteomes" id="UP000033101">
    <property type="component" value="Chromosome"/>
</dbReference>
<evidence type="ECO:0000313" key="2">
    <source>
        <dbReference type="EMBL" id="AKB78125.1"/>
    </source>
</evidence>
<feature type="transmembrane region" description="Helical" evidence="1">
    <location>
        <begin position="48"/>
        <end position="66"/>
    </location>
</feature>